<feature type="active site" evidence="5 6">
    <location>
        <position position="232"/>
    </location>
</feature>
<dbReference type="EMBL" id="AP018045">
    <property type="protein sequence ID" value="BAX54551.1"/>
    <property type="molecule type" value="Genomic_DNA"/>
</dbReference>
<evidence type="ECO:0000313" key="10">
    <source>
        <dbReference type="EMBL" id="QOD56596.1"/>
    </source>
</evidence>
<feature type="active site" evidence="5">
    <location>
        <position position="266"/>
    </location>
</feature>
<dbReference type="RefSeq" id="WP_086957364.1">
    <property type="nucleotide sequence ID" value="NZ_AP018045.1"/>
</dbReference>
<dbReference type="InterPro" id="IPR016161">
    <property type="entry name" value="Ald_DH/histidinol_DH"/>
</dbReference>
<evidence type="ECO:0000313" key="12">
    <source>
        <dbReference type="Proteomes" id="UP000516656"/>
    </source>
</evidence>
<evidence type="ECO:0000313" key="11">
    <source>
        <dbReference type="Proteomes" id="UP000218676"/>
    </source>
</evidence>
<feature type="domain" description="Aldehyde dehydrogenase" evidence="8">
    <location>
        <begin position="31"/>
        <end position="456"/>
    </location>
</feature>
<reference evidence="10 12" key="3">
    <citation type="submission" date="2020-09" db="EMBL/GenBank/DDBJ databases">
        <title>Complete, closed and curated genome sequences of Photobacterium damselae subsp. piscicida isolates from Australia indicate localised evolution and additional plasmid-borne pathogenicity mechanisms.</title>
        <authorList>
            <person name="Baseggio L."/>
            <person name="Silayeva O."/>
            <person name="Buller N."/>
            <person name="Landos M."/>
            <person name="Engelstaedter J."/>
            <person name="Barnes A.C."/>
        </authorList>
    </citation>
    <scope>NUCLEOTIDE SEQUENCE [LARGE SCALE GENOMIC DNA]</scope>
    <source>
        <strain evidence="10 12">AS-16-0540-1</strain>
    </source>
</reference>
<gene>
    <name evidence="10" type="ORF">IC627_00365</name>
    <name evidence="9" type="ORF">PDPUS_1_03177</name>
</gene>
<evidence type="ECO:0000256" key="3">
    <source>
        <dbReference type="ARBA" id="ARBA00023027"/>
    </source>
</evidence>
<keyword evidence="3" id="KW-0520">NAD</keyword>
<evidence type="ECO:0000256" key="1">
    <source>
        <dbReference type="ARBA" id="ARBA00009986"/>
    </source>
</evidence>
<comment type="similarity">
    <text evidence="1 4 7">Belongs to the aldehyde dehydrogenase family.</text>
</comment>
<dbReference type="EMBL" id="CP061854">
    <property type="protein sequence ID" value="QOD56596.1"/>
    <property type="molecule type" value="Genomic_DNA"/>
</dbReference>
<reference evidence="11" key="2">
    <citation type="submission" date="2017-05" db="EMBL/GenBank/DDBJ databases">
        <title>Whole genome sequence of fish pathogenic bacteria, Photobacterium damselae subsp. piscicida, strain 91-197, isolated from hybrid striped bass (Morone sp.) in USA.</title>
        <authorList>
            <person name="Teru Y."/>
            <person name="Hikima J."/>
            <person name="Kono T."/>
            <person name="Sakai M."/>
            <person name="Takano T."/>
            <person name="Hawke J.P."/>
            <person name="Takeyama H."/>
            <person name="Aoki T."/>
        </authorList>
    </citation>
    <scope>NUCLEOTIDE SEQUENCE [LARGE SCALE GENOMIC DNA]</scope>
    <source>
        <strain evidence="11">91-197</strain>
    </source>
</reference>
<reference evidence="9" key="1">
    <citation type="journal article" date="2017" name="Genome Announc.">
        <title>Whole-Genome Sequence of Photobacterium damselae subsp. piscicida Strain 91-197, Isolated from Hybrid Striped Bass (Morone sp.) in the United States.</title>
        <authorList>
            <person name="Teru Y."/>
            <person name="Hikima J."/>
            <person name="Kono T."/>
            <person name="Sakai M."/>
            <person name="Takano T."/>
            <person name="Hawke J.P."/>
            <person name="Takeyama H."/>
            <person name="Aoki T."/>
        </authorList>
    </citation>
    <scope>NUCLEOTIDE SEQUENCE</scope>
    <source>
        <strain evidence="9">91-197</strain>
    </source>
</reference>
<dbReference type="InterPro" id="IPR015590">
    <property type="entry name" value="Aldehyde_DH_dom"/>
</dbReference>
<evidence type="ECO:0000256" key="6">
    <source>
        <dbReference type="PROSITE-ProRule" id="PRU10007"/>
    </source>
</evidence>
<dbReference type="Gene3D" id="3.40.605.10">
    <property type="entry name" value="Aldehyde Dehydrogenase, Chain A, domain 1"/>
    <property type="match status" value="1"/>
</dbReference>
<dbReference type="InterPro" id="IPR016162">
    <property type="entry name" value="Ald_DH_N"/>
</dbReference>
<dbReference type="InterPro" id="IPR016163">
    <property type="entry name" value="Ald_DH_C"/>
</dbReference>
<dbReference type="SUPFAM" id="SSF53720">
    <property type="entry name" value="ALDH-like"/>
    <property type="match status" value="1"/>
</dbReference>
<organism evidence="10 12">
    <name type="scientific">Photobacterium damsela subsp. piscicida</name>
    <name type="common">Pasteurella piscicida</name>
    <dbReference type="NCBI Taxonomy" id="38294"/>
    <lineage>
        <taxon>Bacteria</taxon>
        <taxon>Pseudomonadati</taxon>
        <taxon>Pseudomonadota</taxon>
        <taxon>Gammaproteobacteria</taxon>
        <taxon>Vibrionales</taxon>
        <taxon>Vibrionaceae</taxon>
        <taxon>Photobacterium</taxon>
    </lineage>
</organism>
<evidence type="ECO:0000256" key="7">
    <source>
        <dbReference type="RuleBase" id="RU003345"/>
    </source>
</evidence>
<sequence length="486" mass="54386">MTAVQSTQTSDPTNKTKENDELLDLNQLFTAQQQAYASEPYPELTQRLALLKQLKRQLLAYKKPLCQALHQDYGNRSQYDTLLSDILPCVQNINYTIKHLKRWLEPSKRHAGLLLMPAKLQVHYQPLGVVGIIVPWNFPVMLSIGPLIAAIAAGNRAMLKLSEFTPQTNQVLRELLAKVFTPDYAAVVEGEANIAQAFSQLPFHHLLFTGSTAVGHHVMHAAADNLTPVTLELGGKSPVVIAPDVPLELAVERLIFGKSLNAGQICVAPDYVLLPEEKIEEFISLFKQKYRTLYPHGITGQDFASIINQRQFDRLYHLLQDAETQGAKIHPCHEPAIDPEGRRLAPHLITNVSDQMAVMEQEIFGPLLPLIPYQSQQQAIEFINQRPRPLALYVMSFDPSWQQAFIYHTHSGGIAINDTVFHVAADDAPFGGIGPSGMGHYHGHEGFLTFSKAKTVLTKGKFSSEKFILPPYGRWLQRLILSIFLR</sequence>
<dbReference type="PANTHER" id="PTHR43570">
    <property type="entry name" value="ALDEHYDE DEHYDROGENASE"/>
    <property type="match status" value="1"/>
</dbReference>
<dbReference type="Proteomes" id="UP000516656">
    <property type="component" value="Chromosome 1"/>
</dbReference>
<dbReference type="PROSITE" id="PS00687">
    <property type="entry name" value="ALDEHYDE_DEHYDR_GLU"/>
    <property type="match status" value="1"/>
</dbReference>
<dbReference type="Pfam" id="PF00171">
    <property type="entry name" value="Aldedh"/>
    <property type="match status" value="1"/>
</dbReference>
<dbReference type="GO" id="GO:0006081">
    <property type="term" value="P:aldehyde metabolic process"/>
    <property type="evidence" value="ECO:0007669"/>
    <property type="project" value="InterPro"/>
</dbReference>
<dbReference type="GO" id="GO:0004029">
    <property type="term" value="F:aldehyde dehydrogenase (NAD+) activity"/>
    <property type="evidence" value="ECO:0007669"/>
    <property type="project" value="TreeGrafter"/>
</dbReference>
<dbReference type="Proteomes" id="UP000218676">
    <property type="component" value="Chromosome 1"/>
</dbReference>
<dbReference type="CDD" id="cd07133">
    <property type="entry name" value="ALDH_CALDH_CalB"/>
    <property type="match status" value="1"/>
</dbReference>
<dbReference type="InterPro" id="IPR029510">
    <property type="entry name" value="Ald_DH_CS_GLU"/>
</dbReference>
<name>A0A1V1V6U6_PHODP</name>
<evidence type="ECO:0000313" key="9">
    <source>
        <dbReference type="EMBL" id="BAX54551.1"/>
    </source>
</evidence>
<proteinExistence type="inferred from homology"/>
<evidence type="ECO:0000256" key="4">
    <source>
        <dbReference type="PIRNR" id="PIRNR036492"/>
    </source>
</evidence>
<dbReference type="AlphaFoldDB" id="A0A1V1V6U6"/>
<accession>A0A1V1V6U6</accession>
<dbReference type="PIRSF" id="PIRSF036492">
    <property type="entry name" value="ALDH"/>
    <property type="match status" value="1"/>
</dbReference>
<evidence type="ECO:0000259" key="8">
    <source>
        <dbReference type="Pfam" id="PF00171"/>
    </source>
</evidence>
<protein>
    <recommendedName>
        <fullName evidence="4">Aldehyde dehydrogenase</fullName>
    </recommendedName>
</protein>
<keyword evidence="2 4" id="KW-0560">Oxidoreductase</keyword>
<dbReference type="FunFam" id="3.40.605.10:FF:000004">
    <property type="entry name" value="Aldehyde dehydrogenase"/>
    <property type="match status" value="1"/>
</dbReference>
<dbReference type="PANTHER" id="PTHR43570:SF20">
    <property type="entry name" value="ALDEHYDE DEHYDROGENASE ALDX-RELATED"/>
    <property type="match status" value="1"/>
</dbReference>
<dbReference type="Gene3D" id="3.40.309.10">
    <property type="entry name" value="Aldehyde Dehydrogenase, Chain A, domain 2"/>
    <property type="match status" value="1"/>
</dbReference>
<dbReference type="InterPro" id="IPR012394">
    <property type="entry name" value="Aldehyde_DH_NAD(P)"/>
</dbReference>
<evidence type="ECO:0000256" key="5">
    <source>
        <dbReference type="PIRSR" id="PIRSR036492-1"/>
    </source>
</evidence>
<dbReference type="GO" id="GO:0005737">
    <property type="term" value="C:cytoplasm"/>
    <property type="evidence" value="ECO:0007669"/>
    <property type="project" value="TreeGrafter"/>
</dbReference>
<evidence type="ECO:0000256" key="2">
    <source>
        <dbReference type="ARBA" id="ARBA00023002"/>
    </source>
</evidence>